<name>A0ABW2L3U3_9BACT</name>
<dbReference type="RefSeq" id="WP_379708588.1">
    <property type="nucleotide sequence ID" value="NZ_JBHTBS010000001.1"/>
</dbReference>
<accession>A0ABW2L3U3</accession>
<evidence type="ECO:0000256" key="1">
    <source>
        <dbReference type="ARBA" id="ARBA00022729"/>
    </source>
</evidence>
<dbReference type="SMART" id="SM00560">
    <property type="entry name" value="LamGL"/>
    <property type="match status" value="1"/>
</dbReference>
<evidence type="ECO:0000256" key="3">
    <source>
        <dbReference type="SAM" id="SignalP"/>
    </source>
</evidence>
<evidence type="ECO:0000313" key="5">
    <source>
        <dbReference type="EMBL" id="MFC7335959.1"/>
    </source>
</evidence>
<reference evidence="6" key="1">
    <citation type="journal article" date="2019" name="Int. J. Syst. Evol. Microbiol.">
        <title>The Global Catalogue of Microorganisms (GCM) 10K type strain sequencing project: providing services to taxonomists for standard genome sequencing and annotation.</title>
        <authorList>
            <consortium name="The Broad Institute Genomics Platform"/>
            <consortium name="The Broad Institute Genome Sequencing Center for Infectious Disease"/>
            <person name="Wu L."/>
            <person name="Ma J."/>
        </authorList>
    </citation>
    <scope>NUCLEOTIDE SEQUENCE [LARGE SCALE GENOMIC DNA]</scope>
    <source>
        <strain evidence="6">CGMCC 4.1467</strain>
    </source>
</reference>
<dbReference type="NCBIfam" id="NF038128">
    <property type="entry name" value="choice_anch_J"/>
    <property type="match status" value="1"/>
</dbReference>
<keyword evidence="6" id="KW-1185">Reference proteome</keyword>
<dbReference type="InterPro" id="IPR014755">
    <property type="entry name" value="Cu-Rt/internalin_Ig-like"/>
</dbReference>
<evidence type="ECO:0000313" key="6">
    <source>
        <dbReference type="Proteomes" id="UP001596472"/>
    </source>
</evidence>
<dbReference type="InterPro" id="IPR006558">
    <property type="entry name" value="LamG-like"/>
</dbReference>
<evidence type="ECO:0000256" key="2">
    <source>
        <dbReference type="ARBA" id="ARBA00023157"/>
    </source>
</evidence>
<dbReference type="Gene3D" id="2.60.120.200">
    <property type="match status" value="2"/>
</dbReference>
<dbReference type="Gene3D" id="2.60.40.1220">
    <property type="match status" value="1"/>
</dbReference>
<dbReference type="Pfam" id="PF13205">
    <property type="entry name" value="Big_5"/>
    <property type="match status" value="2"/>
</dbReference>
<sequence>MKKAHFPKPSLKILAGLTALLGATASAADFETTVATSEFPDSPGPTVSNSDLLQTAFESVIDTGLADLGGTTEGEPSLRNGIWDNNGQSRAAAAVDNDDTAEYTLDLTASPGGYTINGVDLYSNWGTGQGRDEIRVKVSFALVGTPDVFDQVLVANTEPLFVYNPPTQTQGKMSLSGFSIEGVAAIRFEWPFMQESNGVGYSEIDVFGTSTGNDVDPPTLSSSDPISGAVNVPTIQNLTFTFNEDIQAGSGTIDLRTTEPDASVETFDVTSLPLDAFSGRTLTIDPTNPLTPGVEYNLVIPAGAVDDTSGNDFAGLPPLPDAEAFVFTTDDTPPALTGTEPLFNGLPTSDLYLVFDEAIQIGAGSVTLHAAGGAVLQTIDVNGGGVTISDRTAIVEIADLEFGTNYYVNYPAGVFADVSGNEVAAVSDNATIAFSSVATSLIHFWEFEDNATDTVGTHDGTLRGGTEFGEGQFGKALDATGSTSGMNVNQSSLPATNFTLACWINPTLLTGNRHVAGTRRGATEGARIVLQAGGTPTVHLQSETNVVLGAPEKVSSEAWTHLAFSVDETNGLTLYVNGSPVASDATGVGHTLVDNFTVATRPDVIGDNYVGRIDDLRIYAEVLSDSDIAALAAAPGDREAPLVLEISQNGGKLDFEWNSMAGMQYDLVSAPDLSTPTSSWSIYNDGINPAYENIPSAGIFTSLNGVAKVGPTRFFALIEEPVPPLLSEDFEAAASIPAGWVAADNGNGTAWEAGPPTLGIPEAAANGSNCAGTNLGGNYGSSADATLTSPAFAAPAGGATLSFQRFIDTEGGAGDGGPDFGTIRILDADNADAEIINGDFPVTSLEGIELGWDQLSFPLPAAALGKNIKIQFQFVSDGSTEFSGFYIDDVTVTP</sequence>
<dbReference type="SUPFAM" id="SSF49899">
    <property type="entry name" value="Concanavalin A-like lectins/glucanases"/>
    <property type="match status" value="1"/>
</dbReference>
<dbReference type="InterPro" id="IPR013320">
    <property type="entry name" value="ConA-like_dom_sf"/>
</dbReference>
<keyword evidence="2" id="KW-1015">Disulfide bond</keyword>
<dbReference type="Proteomes" id="UP001596472">
    <property type="component" value="Unassembled WGS sequence"/>
</dbReference>
<comment type="caution">
    <text evidence="5">The sequence shown here is derived from an EMBL/GenBank/DDBJ whole genome shotgun (WGS) entry which is preliminary data.</text>
</comment>
<dbReference type="EMBL" id="JBHTBS010000001">
    <property type="protein sequence ID" value="MFC7335959.1"/>
    <property type="molecule type" value="Genomic_DNA"/>
</dbReference>
<feature type="signal peptide" evidence="3">
    <location>
        <begin position="1"/>
        <end position="27"/>
    </location>
</feature>
<protein>
    <submittedName>
        <fullName evidence="5">Ig-like domain-containing protein</fullName>
    </submittedName>
</protein>
<dbReference type="InterPro" id="IPR032812">
    <property type="entry name" value="SbsA_Ig"/>
</dbReference>
<keyword evidence="1 3" id="KW-0732">Signal</keyword>
<proteinExistence type="predicted"/>
<organism evidence="5 6">
    <name type="scientific">Haloferula chungangensis</name>
    <dbReference type="NCBI Taxonomy" id="1048331"/>
    <lineage>
        <taxon>Bacteria</taxon>
        <taxon>Pseudomonadati</taxon>
        <taxon>Verrucomicrobiota</taxon>
        <taxon>Verrucomicrobiia</taxon>
        <taxon>Verrucomicrobiales</taxon>
        <taxon>Verrucomicrobiaceae</taxon>
        <taxon>Haloferula</taxon>
    </lineage>
</organism>
<dbReference type="Pfam" id="PF13385">
    <property type="entry name" value="Laminin_G_3"/>
    <property type="match status" value="1"/>
</dbReference>
<feature type="chain" id="PRO_5046990369" evidence="3">
    <location>
        <begin position="28"/>
        <end position="894"/>
    </location>
</feature>
<evidence type="ECO:0000259" key="4">
    <source>
        <dbReference type="SMART" id="SM00560"/>
    </source>
</evidence>
<gene>
    <name evidence="5" type="ORF">ACFQY0_02115</name>
</gene>
<feature type="domain" description="LamG-like jellyroll fold" evidence="4">
    <location>
        <begin position="496"/>
        <end position="626"/>
    </location>
</feature>